<accession>A0A814IZT1</accession>
<dbReference type="EMBL" id="CAJNON010000146">
    <property type="protein sequence ID" value="CAF1031260.1"/>
    <property type="molecule type" value="Genomic_DNA"/>
</dbReference>
<dbReference type="AlphaFoldDB" id="A0A814IZT1"/>
<proteinExistence type="predicted"/>
<evidence type="ECO:0000313" key="2">
    <source>
        <dbReference type="Proteomes" id="UP000663891"/>
    </source>
</evidence>
<protein>
    <submittedName>
        <fullName evidence="1">Uncharacterized protein</fullName>
    </submittedName>
</protein>
<comment type="caution">
    <text evidence="1">The sequence shown here is derived from an EMBL/GenBank/DDBJ whole genome shotgun (WGS) entry which is preliminary data.</text>
</comment>
<evidence type="ECO:0000313" key="1">
    <source>
        <dbReference type="EMBL" id="CAF1031260.1"/>
    </source>
</evidence>
<name>A0A814IZT1_9BILA</name>
<dbReference type="OrthoDB" id="329835at2759"/>
<dbReference type="Proteomes" id="UP000663891">
    <property type="component" value="Unassembled WGS sequence"/>
</dbReference>
<organism evidence="1 2">
    <name type="scientific">Adineta steineri</name>
    <dbReference type="NCBI Taxonomy" id="433720"/>
    <lineage>
        <taxon>Eukaryota</taxon>
        <taxon>Metazoa</taxon>
        <taxon>Spiralia</taxon>
        <taxon>Gnathifera</taxon>
        <taxon>Rotifera</taxon>
        <taxon>Eurotatoria</taxon>
        <taxon>Bdelloidea</taxon>
        <taxon>Adinetida</taxon>
        <taxon>Adinetidae</taxon>
        <taxon>Adineta</taxon>
    </lineage>
</organism>
<sequence>MISCNNQKLDLNIGDLSNNMHSIIMQTFINFNISSDIHSPNDLWDALKESRDVDSATPINRFDLESFTAHMDNNGQLHQKLLRVDAEPANIDPCHRLLILKFVD</sequence>
<reference evidence="1" key="1">
    <citation type="submission" date="2021-02" db="EMBL/GenBank/DDBJ databases">
        <authorList>
            <person name="Nowell W R."/>
        </authorList>
    </citation>
    <scope>NUCLEOTIDE SEQUENCE</scope>
</reference>
<gene>
    <name evidence="1" type="ORF">VCS650_LOCUS16344</name>
</gene>